<comment type="caution">
    <text evidence="1">The sequence shown here is derived from an EMBL/GenBank/DDBJ whole genome shotgun (WGS) entry which is preliminary data.</text>
</comment>
<evidence type="ECO:0000313" key="2">
    <source>
        <dbReference type="Proteomes" id="UP001321249"/>
    </source>
</evidence>
<dbReference type="Proteomes" id="UP001321249">
    <property type="component" value="Unassembled WGS sequence"/>
</dbReference>
<evidence type="ECO:0000313" key="1">
    <source>
        <dbReference type="EMBL" id="MDG0867460.1"/>
    </source>
</evidence>
<protein>
    <recommendedName>
        <fullName evidence="3">Nucleotidyltransferase domain-containing protein</fullName>
    </recommendedName>
</protein>
<dbReference type="EMBL" id="WMBE01000003">
    <property type="protein sequence ID" value="MDG0867460.1"/>
    <property type="molecule type" value="Genomic_DNA"/>
</dbReference>
<dbReference type="AlphaFoldDB" id="A0ABD4XSN0"/>
<accession>A0ABD4XSN0</accession>
<reference evidence="1 2" key="1">
    <citation type="submission" date="2019-11" db="EMBL/GenBank/DDBJ databases">
        <authorList>
            <person name="Cho J.-C."/>
        </authorList>
    </citation>
    <scope>NUCLEOTIDE SEQUENCE [LARGE SCALE GENOMIC DNA]</scope>
    <source>
        <strain evidence="1 2">JH702</strain>
    </source>
</reference>
<organism evidence="1 2">
    <name type="scientific">Candidatus Lucifugimonas marina</name>
    <dbReference type="NCBI Taxonomy" id="3038979"/>
    <lineage>
        <taxon>Bacteria</taxon>
        <taxon>Bacillati</taxon>
        <taxon>Chloroflexota</taxon>
        <taxon>Dehalococcoidia</taxon>
        <taxon>SAR202 cluster</taxon>
        <taxon>Candidatus Lucifugimonadales</taxon>
        <taxon>Candidatus Lucifugimonadaceae</taxon>
        <taxon>Candidatus Lucifugimonas</taxon>
    </lineage>
</organism>
<dbReference type="SUPFAM" id="SSF81301">
    <property type="entry name" value="Nucleotidyltransferase"/>
    <property type="match status" value="1"/>
</dbReference>
<proteinExistence type="predicted"/>
<gene>
    <name evidence="1" type="ORF">GKO46_10330</name>
</gene>
<evidence type="ECO:0008006" key="3">
    <source>
        <dbReference type="Google" id="ProtNLM"/>
    </source>
</evidence>
<sequence>MPMMYGFGPQRRQMLDAELQRLIDEMPQLGMESMFLIGPFARGEVGPGTALDLVVVQETDEPTHRRADFWTTHLRPRIGINFYVYTRDEFENPLSRDPVLHDAANNGERVYG</sequence>
<dbReference type="InterPro" id="IPR043519">
    <property type="entry name" value="NT_sf"/>
</dbReference>
<name>A0ABD4XSN0_9CHLR</name>